<dbReference type="AlphaFoldDB" id="A0A0V0HVL1"/>
<proteinExistence type="predicted"/>
<protein>
    <submittedName>
        <fullName evidence="1">Putative ovule protein</fullName>
    </submittedName>
</protein>
<sequence>MRLHSICYVVILHSPEHTTLLIPHSRDYTPYLTRNTILRKPYLSNYIGYVVGNRVTGSQVKIGYNR</sequence>
<reference evidence="1" key="1">
    <citation type="submission" date="2015-12" db="EMBL/GenBank/DDBJ databases">
        <title>Gene expression during late stages of embryo sac development: a critical building block for successful pollen-pistil interactions.</title>
        <authorList>
            <person name="Liu Y."/>
            <person name="Joly V."/>
            <person name="Sabar M."/>
            <person name="Matton D.P."/>
        </authorList>
    </citation>
    <scope>NUCLEOTIDE SEQUENCE</scope>
</reference>
<organism evidence="1">
    <name type="scientific">Solanum chacoense</name>
    <name type="common">Chaco potato</name>
    <dbReference type="NCBI Taxonomy" id="4108"/>
    <lineage>
        <taxon>Eukaryota</taxon>
        <taxon>Viridiplantae</taxon>
        <taxon>Streptophyta</taxon>
        <taxon>Embryophyta</taxon>
        <taxon>Tracheophyta</taxon>
        <taxon>Spermatophyta</taxon>
        <taxon>Magnoliopsida</taxon>
        <taxon>eudicotyledons</taxon>
        <taxon>Gunneridae</taxon>
        <taxon>Pentapetalae</taxon>
        <taxon>asterids</taxon>
        <taxon>lamiids</taxon>
        <taxon>Solanales</taxon>
        <taxon>Solanaceae</taxon>
        <taxon>Solanoideae</taxon>
        <taxon>Solaneae</taxon>
        <taxon>Solanum</taxon>
    </lineage>
</organism>
<accession>A0A0V0HVL1</accession>
<evidence type="ECO:0000313" key="1">
    <source>
        <dbReference type="EMBL" id="JAP23920.1"/>
    </source>
</evidence>
<dbReference type="EMBL" id="GEDG01014953">
    <property type="protein sequence ID" value="JAP23920.1"/>
    <property type="molecule type" value="Transcribed_RNA"/>
</dbReference>
<name>A0A0V0HVL1_SOLCH</name>